<dbReference type="OMA" id="DEFRGHC"/>
<feature type="transmembrane region" description="Helical" evidence="6">
    <location>
        <begin position="70"/>
        <end position="94"/>
    </location>
</feature>
<dbReference type="RefSeq" id="XP_002130710.1">
    <property type="nucleotide sequence ID" value="XM_002130674.4"/>
</dbReference>
<name>H2XSR9_CIOIN</name>
<keyword evidence="8" id="KW-1185">Reference proteome</keyword>
<organism evidence="7 8">
    <name type="scientific">Ciona intestinalis</name>
    <name type="common">Transparent sea squirt</name>
    <name type="synonym">Ascidia intestinalis</name>
    <dbReference type="NCBI Taxonomy" id="7719"/>
    <lineage>
        <taxon>Eukaryota</taxon>
        <taxon>Metazoa</taxon>
        <taxon>Chordata</taxon>
        <taxon>Tunicata</taxon>
        <taxon>Ascidiacea</taxon>
        <taxon>Phlebobranchia</taxon>
        <taxon>Cionidae</taxon>
        <taxon>Ciona</taxon>
    </lineage>
</organism>
<sequence>MNPSPKTFLIAYVCSLIMSLLIIIPISVNMEHFKGNCLLYAKGNLSTPTSSSEHGVFMLHSWGNSSNCNYILYMGVTTLVASAVLIWQSCVLVYKEHDRAPFGSFIMFLLNAVVFIAMLIASLISSVGYDEWCETITENKYRCSLADLSDLEKVYGINSDGFYTQMSALQVGCWSSLCVWLISSVLAFLKVHYYHKNDDLLNSLAYEKRTLLSNRFKYSRADGGQVL</sequence>
<dbReference type="InterPro" id="IPR029673">
    <property type="entry name" value="TMEM179"/>
</dbReference>
<keyword evidence="2 6" id="KW-0812">Transmembrane</keyword>
<evidence type="ECO:0000256" key="6">
    <source>
        <dbReference type="SAM" id="Phobius"/>
    </source>
</evidence>
<evidence type="ECO:0000313" key="7">
    <source>
        <dbReference type="Ensembl" id="ENSCINP00000032703.1"/>
    </source>
</evidence>
<dbReference type="Proteomes" id="UP000008144">
    <property type="component" value="Chromosome 11"/>
</dbReference>
<evidence type="ECO:0000256" key="2">
    <source>
        <dbReference type="ARBA" id="ARBA00022692"/>
    </source>
</evidence>
<evidence type="ECO:0000256" key="4">
    <source>
        <dbReference type="ARBA" id="ARBA00023136"/>
    </source>
</evidence>
<dbReference type="Pfam" id="PF26158">
    <property type="entry name" value="Claudin_TMEM179-179B"/>
    <property type="match status" value="1"/>
</dbReference>
<dbReference type="InParanoid" id="H2XSR9"/>
<evidence type="ECO:0000256" key="5">
    <source>
        <dbReference type="ARBA" id="ARBA00093776"/>
    </source>
</evidence>
<keyword evidence="4 6" id="KW-0472">Membrane</keyword>
<reference evidence="7" key="2">
    <citation type="journal article" date="2008" name="Genome Biol.">
        <title>Improved genome assembly and evidence-based global gene model set for the chordate Ciona intestinalis: new insight into intron and operon populations.</title>
        <authorList>
            <person name="Satou Y."/>
            <person name="Mineta K."/>
            <person name="Ogasawara M."/>
            <person name="Sasakura Y."/>
            <person name="Shoguchi E."/>
            <person name="Ueno K."/>
            <person name="Yamada L."/>
            <person name="Matsumoto J."/>
            <person name="Wasserscheid J."/>
            <person name="Dewar K."/>
            <person name="Wiley G.B."/>
            <person name="Macmil S.L."/>
            <person name="Roe B.A."/>
            <person name="Zeller R.W."/>
            <person name="Hastings K.E."/>
            <person name="Lemaire P."/>
            <person name="Lindquist E."/>
            <person name="Endo T."/>
            <person name="Hotta K."/>
            <person name="Inaba K."/>
        </authorList>
    </citation>
    <scope>NUCLEOTIDE SEQUENCE [LARGE SCALE GENOMIC DNA]</scope>
    <source>
        <strain evidence="7">wild type</strain>
    </source>
</reference>
<protein>
    <submittedName>
        <fullName evidence="7">Transmembrane protein 179-like</fullName>
    </submittedName>
</protein>
<evidence type="ECO:0000313" key="8">
    <source>
        <dbReference type="Proteomes" id="UP000008144"/>
    </source>
</evidence>
<dbReference type="GeneTree" id="ENSGT00510000048283"/>
<dbReference type="KEGG" id="cin:100185701"/>
<proteinExistence type="inferred from homology"/>
<dbReference type="PANTHER" id="PTHR31872">
    <property type="entry name" value="TRANSMEMBRANE PROTEIN 179"/>
    <property type="match status" value="1"/>
</dbReference>
<accession>H2XSR9</accession>
<dbReference type="GeneID" id="100185701"/>
<feature type="transmembrane region" description="Helical" evidence="6">
    <location>
        <begin position="168"/>
        <end position="189"/>
    </location>
</feature>
<dbReference type="HOGENOM" id="CLU_103794_0_0_1"/>
<dbReference type="EMBL" id="EAAA01000805">
    <property type="status" value="NOT_ANNOTATED_CDS"/>
    <property type="molecule type" value="Genomic_DNA"/>
</dbReference>
<evidence type="ECO:0000256" key="1">
    <source>
        <dbReference type="ARBA" id="ARBA00004141"/>
    </source>
</evidence>
<reference evidence="7" key="4">
    <citation type="submission" date="2025-09" db="UniProtKB">
        <authorList>
            <consortium name="Ensembl"/>
        </authorList>
    </citation>
    <scope>IDENTIFICATION</scope>
</reference>
<gene>
    <name evidence="7" type="primary">LOC100185701</name>
</gene>
<feature type="transmembrane region" description="Helical" evidence="6">
    <location>
        <begin position="7"/>
        <end position="28"/>
    </location>
</feature>
<reference evidence="8" key="1">
    <citation type="journal article" date="2002" name="Science">
        <title>The draft genome of Ciona intestinalis: insights into chordate and vertebrate origins.</title>
        <authorList>
            <person name="Dehal P."/>
            <person name="Satou Y."/>
            <person name="Campbell R.K."/>
            <person name="Chapman J."/>
            <person name="Degnan B."/>
            <person name="De Tomaso A."/>
            <person name="Davidson B."/>
            <person name="Di Gregorio A."/>
            <person name="Gelpke M."/>
            <person name="Goodstein D.M."/>
            <person name="Harafuji N."/>
            <person name="Hastings K.E."/>
            <person name="Ho I."/>
            <person name="Hotta K."/>
            <person name="Huang W."/>
            <person name="Kawashima T."/>
            <person name="Lemaire P."/>
            <person name="Martinez D."/>
            <person name="Meinertzhagen I.A."/>
            <person name="Necula S."/>
            <person name="Nonaka M."/>
            <person name="Putnam N."/>
            <person name="Rash S."/>
            <person name="Saiga H."/>
            <person name="Satake M."/>
            <person name="Terry A."/>
            <person name="Yamada L."/>
            <person name="Wang H.G."/>
            <person name="Awazu S."/>
            <person name="Azumi K."/>
            <person name="Boore J."/>
            <person name="Branno M."/>
            <person name="Chin-Bow S."/>
            <person name="DeSantis R."/>
            <person name="Doyle S."/>
            <person name="Francino P."/>
            <person name="Keys D.N."/>
            <person name="Haga S."/>
            <person name="Hayashi H."/>
            <person name="Hino K."/>
            <person name="Imai K.S."/>
            <person name="Inaba K."/>
            <person name="Kano S."/>
            <person name="Kobayashi K."/>
            <person name="Kobayashi M."/>
            <person name="Lee B.I."/>
            <person name="Makabe K.W."/>
            <person name="Manohar C."/>
            <person name="Matassi G."/>
            <person name="Medina M."/>
            <person name="Mochizuki Y."/>
            <person name="Mount S."/>
            <person name="Morishita T."/>
            <person name="Miura S."/>
            <person name="Nakayama A."/>
            <person name="Nishizaka S."/>
            <person name="Nomoto H."/>
            <person name="Ohta F."/>
            <person name="Oishi K."/>
            <person name="Rigoutsos I."/>
            <person name="Sano M."/>
            <person name="Sasaki A."/>
            <person name="Sasakura Y."/>
            <person name="Shoguchi E."/>
            <person name="Shin-i T."/>
            <person name="Spagnuolo A."/>
            <person name="Stainier D."/>
            <person name="Suzuki M.M."/>
            <person name="Tassy O."/>
            <person name="Takatori N."/>
            <person name="Tokuoka M."/>
            <person name="Yagi K."/>
            <person name="Yoshizaki F."/>
            <person name="Wada S."/>
            <person name="Zhang C."/>
            <person name="Hyatt P.D."/>
            <person name="Larimer F."/>
            <person name="Detter C."/>
            <person name="Doggett N."/>
            <person name="Glavina T."/>
            <person name="Hawkins T."/>
            <person name="Richardson P."/>
            <person name="Lucas S."/>
            <person name="Kohara Y."/>
            <person name="Levine M."/>
            <person name="Satoh N."/>
            <person name="Rokhsar D.S."/>
        </authorList>
    </citation>
    <scope>NUCLEOTIDE SEQUENCE [LARGE SCALE GENOMIC DNA]</scope>
</reference>
<dbReference type="OrthoDB" id="6423876at2759"/>
<dbReference type="PANTHER" id="PTHR31872:SF4">
    <property type="entry name" value="TRANSMEMBRANE PROTEIN 179"/>
    <property type="match status" value="1"/>
</dbReference>
<comment type="similarity">
    <text evidence="5">Belongs to the TMEM179 family.</text>
</comment>
<dbReference type="AlphaFoldDB" id="H2XSR9"/>
<evidence type="ECO:0000256" key="3">
    <source>
        <dbReference type="ARBA" id="ARBA00022989"/>
    </source>
</evidence>
<reference evidence="7" key="3">
    <citation type="submission" date="2025-08" db="UniProtKB">
        <authorList>
            <consortium name="Ensembl"/>
        </authorList>
    </citation>
    <scope>IDENTIFICATION</scope>
</reference>
<accession>A0A1W2WLI6</accession>
<dbReference type="STRING" id="7719.ENSCINP00000032703"/>
<dbReference type="Ensembl" id="ENSCINT00000034059.1">
    <property type="protein sequence ID" value="ENSCINP00000032703.1"/>
    <property type="gene ID" value="ENSCING00000022921.1"/>
</dbReference>
<keyword evidence="3 6" id="KW-1133">Transmembrane helix</keyword>
<comment type="subcellular location">
    <subcellularLocation>
        <location evidence="1">Membrane</location>
        <topology evidence="1">Multi-pass membrane protein</topology>
    </subcellularLocation>
</comment>
<dbReference type="InterPro" id="IPR059010">
    <property type="entry name" value="TMEM179-179B"/>
</dbReference>
<feature type="transmembrane region" description="Helical" evidence="6">
    <location>
        <begin position="106"/>
        <end position="129"/>
    </location>
</feature>